<dbReference type="PANTHER" id="PTHR24276:SF98">
    <property type="entry name" value="FI18310P1-RELATED"/>
    <property type="match status" value="1"/>
</dbReference>
<comment type="similarity">
    <text evidence="1">Belongs to the peptidase S1 family.</text>
</comment>
<feature type="domain" description="Peptidase S1" evidence="4">
    <location>
        <begin position="32"/>
        <end position="252"/>
    </location>
</feature>
<comment type="caution">
    <text evidence="5">The sequence shown here is derived from an EMBL/GenBank/DDBJ whole genome shotgun (WGS) entry which is preliminary data.</text>
</comment>
<evidence type="ECO:0000256" key="2">
    <source>
        <dbReference type="ARBA" id="ARBA00023157"/>
    </source>
</evidence>
<dbReference type="SUPFAM" id="SSF50494">
    <property type="entry name" value="Trypsin-like serine proteases"/>
    <property type="match status" value="1"/>
</dbReference>
<protein>
    <submittedName>
        <fullName evidence="5">Hydrolase</fullName>
    </submittedName>
</protein>
<gene>
    <name evidence="5" type="ORF">GKJPGBOP_02032</name>
</gene>
<dbReference type="Proteomes" id="UP000286746">
    <property type="component" value="Unassembled WGS sequence"/>
</dbReference>
<dbReference type="InterPro" id="IPR043504">
    <property type="entry name" value="Peptidase_S1_PA_chymotrypsin"/>
</dbReference>
<proteinExistence type="inferred from homology"/>
<dbReference type="GO" id="GO:0006508">
    <property type="term" value="P:proteolysis"/>
    <property type="evidence" value="ECO:0007669"/>
    <property type="project" value="InterPro"/>
</dbReference>
<dbReference type="PROSITE" id="PS50240">
    <property type="entry name" value="TRYPSIN_DOM"/>
    <property type="match status" value="1"/>
</dbReference>
<dbReference type="InterPro" id="IPR006311">
    <property type="entry name" value="TAT_signal"/>
</dbReference>
<feature type="signal peptide" evidence="3">
    <location>
        <begin position="1"/>
        <end position="32"/>
    </location>
</feature>
<evidence type="ECO:0000256" key="3">
    <source>
        <dbReference type="SAM" id="SignalP"/>
    </source>
</evidence>
<dbReference type="PROSITE" id="PS51318">
    <property type="entry name" value="TAT"/>
    <property type="match status" value="1"/>
</dbReference>
<dbReference type="InterPro" id="IPR009003">
    <property type="entry name" value="Peptidase_S1_PA"/>
</dbReference>
<dbReference type="InterPro" id="IPR001254">
    <property type="entry name" value="Trypsin_dom"/>
</dbReference>
<evidence type="ECO:0000256" key="1">
    <source>
        <dbReference type="ARBA" id="ARBA00007664"/>
    </source>
</evidence>
<keyword evidence="2" id="KW-1015">Disulfide bond</keyword>
<evidence type="ECO:0000259" key="4">
    <source>
        <dbReference type="PROSITE" id="PS50240"/>
    </source>
</evidence>
<keyword evidence="5" id="KW-0378">Hydrolase</keyword>
<dbReference type="PANTHER" id="PTHR24276">
    <property type="entry name" value="POLYSERASE-RELATED"/>
    <property type="match status" value="1"/>
</dbReference>
<reference evidence="5 6" key="1">
    <citation type="submission" date="2018-11" db="EMBL/GenBank/DDBJ databases">
        <title>Whole genome sequence of Streptomyces paromomycinus NBRC 15454(T).</title>
        <authorList>
            <person name="Komaki H."/>
            <person name="Tamura T."/>
        </authorList>
    </citation>
    <scope>NUCLEOTIDE SEQUENCE [LARGE SCALE GENOMIC DNA]</scope>
    <source>
        <strain evidence="5 6">NBRC 15454</strain>
    </source>
</reference>
<organism evidence="5 6">
    <name type="scientific">Streptomyces paromomycinus</name>
    <name type="common">Streptomyces rimosus subsp. paromomycinus</name>
    <dbReference type="NCBI Taxonomy" id="92743"/>
    <lineage>
        <taxon>Bacteria</taxon>
        <taxon>Bacillati</taxon>
        <taxon>Actinomycetota</taxon>
        <taxon>Actinomycetes</taxon>
        <taxon>Kitasatosporales</taxon>
        <taxon>Streptomycetaceae</taxon>
        <taxon>Streptomyces</taxon>
    </lineage>
</organism>
<dbReference type="Gene3D" id="2.40.10.10">
    <property type="entry name" value="Trypsin-like serine proteases"/>
    <property type="match status" value="1"/>
</dbReference>
<dbReference type="EMBL" id="BHZD01000001">
    <property type="protein sequence ID" value="GCD42372.1"/>
    <property type="molecule type" value="Genomic_DNA"/>
</dbReference>
<dbReference type="SMART" id="SM00020">
    <property type="entry name" value="Tryp_SPc"/>
    <property type="match status" value="1"/>
</dbReference>
<evidence type="ECO:0000313" key="5">
    <source>
        <dbReference type="EMBL" id="GCD42372.1"/>
    </source>
</evidence>
<accession>A0A401VZ99</accession>
<feature type="chain" id="PRO_5019487568" evidence="3">
    <location>
        <begin position="33"/>
        <end position="532"/>
    </location>
</feature>
<name>A0A401VZ99_STREY</name>
<dbReference type="RefSeq" id="WP_125053763.1">
    <property type="nucleotide sequence ID" value="NZ_BHZD01000001.1"/>
</dbReference>
<keyword evidence="3" id="KW-0732">Signal</keyword>
<dbReference type="Pfam" id="PF00089">
    <property type="entry name" value="Trypsin"/>
    <property type="match status" value="1"/>
</dbReference>
<dbReference type="GO" id="GO:0004252">
    <property type="term" value="F:serine-type endopeptidase activity"/>
    <property type="evidence" value="ECO:0007669"/>
    <property type="project" value="InterPro"/>
</dbReference>
<sequence length="532" mass="55626">MEKIRSRRAWLTAVAAAAVASGALATAAPASAVSGSPVTNGSYTFAAKLDIGDGVRSCSGALVDRQWVLTAARCFSDDVNDTRVAEGAPKWKTTVTVGRTDVSAAGGAVTEVTELVPYAGRDLVMAKLAKPVSGINPVAVSSAAPRQGDELKVLGYGRTKAEWVPNQLHAGSFTVGTVQAGKLGVTGKDAAVCKGDTGGPQLREAGGRVELVGVNSASWQGGCLGTDPAETRTDAVGARVDDISTWVQKVRYGPVFAAAPWGKATHVATGYFTGGSAGGSRHMDMIVRWNDAEVTLYQGAEDKDAKVPFVAEYQLAAPNTPTKKSTWDYARGITGASFGNGSDGLVVRWSDGELTQYTHVDKNGFHGEKMLAKSADWTKAAQITAGRHTANAQRDDLVVVWNDGHVTLHPDLDSNGVKPAAQKVVVKANTTWPHATQITSGEFTGKKTADLLVRWSDGEATIYPGVDTAGLHGETQIRPQGSAWTNATVVGAGAFVANDRPNDVMVRWANGSLSMYPGVDAAGLHEEVKIVG</sequence>
<dbReference type="PRINTS" id="PR00722">
    <property type="entry name" value="CHYMOTRYPSIN"/>
</dbReference>
<evidence type="ECO:0000313" key="6">
    <source>
        <dbReference type="Proteomes" id="UP000286746"/>
    </source>
</evidence>
<dbReference type="InterPro" id="IPR001314">
    <property type="entry name" value="Peptidase_S1A"/>
</dbReference>
<dbReference type="InterPro" id="IPR050430">
    <property type="entry name" value="Peptidase_S1"/>
</dbReference>
<dbReference type="AlphaFoldDB" id="A0A401VZ99"/>
<keyword evidence="6" id="KW-1185">Reference proteome</keyword>